<dbReference type="OrthoDB" id="4738706at2759"/>
<reference evidence="3 4" key="1">
    <citation type="submission" date="2017-06" db="EMBL/GenBank/DDBJ databases">
        <title>Comparative genomic analysis of Ambrosia Fusariam Clade fungi.</title>
        <authorList>
            <person name="Stajich J.E."/>
            <person name="Carrillo J."/>
            <person name="Kijimoto T."/>
            <person name="Eskalen A."/>
            <person name="O'Donnell K."/>
            <person name="Kasson M."/>
        </authorList>
    </citation>
    <scope>NUCLEOTIDE SEQUENCE [LARGE SCALE GENOMIC DNA]</scope>
    <source>
        <strain evidence="3 4">NRRL62584</strain>
    </source>
</reference>
<feature type="domain" description="C2H2-type" evidence="2">
    <location>
        <begin position="36"/>
        <end position="63"/>
    </location>
</feature>
<evidence type="ECO:0000313" key="4">
    <source>
        <dbReference type="Proteomes" id="UP000288168"/>
    </source>
</evidence>
<feature type="domain" description="C2H2-type" evidence="2">
    <location>
        <begin position="121"/>
        <end position="141"/>
    </location>
</feature>
<feature type="domain" description="C2H2-type" evidence="2">
    <location>
        <begin position="68"/>
        <end position="98"/>
    </location>
</feature>
<comment type="caution">
    <text evidence="3">The sequence shown here is derived from an EMBL/GenBank/DDBJ whole genome shotgun (WGS) entry which is preliminary data.</text>
</comment>
<evidence type="ECO:0000259" key="2">
    <source>
        <dbReference type="SMART" id="SM00355"/>
    </source>
</evidence>
<dbReference type="STRING" id="1325734.A0A428NJD6"/>
<dbReference type="InterPro" id="IPR036236">
    <property type="entry name" value="Znf_C2H2_sf"/>
</dbReference>
<organism evidence="3 4">
    <name type="scientific">Fusarium duplospermum</name>
    <dbReference type="NCBI Taxonomy" id="1325734"/>
    <lineage>
        <taxon>Eukaryota</taxon>
        <taxon>Fungi</taxon>
        <taxon>Dikarya</taxon>
        <taxon>Ascomycota</taxon>
        <taxon>Pezizomycotina</taxon>
        <taxon>Sordariomycetes</taxon>
        <taxon>Hypocreomycetidae</taxon>
        <taxon>Hypocreales</taxon>
        <taxon>Nectriaceae</taxon>
        <taxon>Fusarium</taxon>
        <taxon>Fusarium solani species complex</taxon>
    </lineage>
</organism>
<evidence type="ECO:0000313" key="3">
    <source>
        <dbReference type="EMBL" id="RSL40918.1"/>
    </source>
</evidence>
<feature type="domain" description="C2H2-type" evidence="2">
    <location>
        <begin position="9"/>
        <end position="30"/>
    </location>
</feature>
<dbReference type="AlphaFoldDB" id="A0A428NJD6"/>
<keyword evidence="4" id="KW-1185">Reference proteome</keyword>
<dbReference type="SMART" id="SM00355">
    <property type="entry name" value="ZnF_C2H2"/>
    <property type="match status" value="4"/>
</dbReference>
<sequence length="360" mass="40782">MDLQDKRHQLCTWPNCGKNVKDLASHLLTHQRRRPFKCPVQWCQYATKGFARKYDRTRHALKHWKAVTRCKFCPESLLGLDVNFFGLNELKSHLRNVHEAEATDAGSSSRAPGNSDHSGSVICSACHQVFVHVQTFYSHLDDCVLESLKRDNPIDDINTRNLAPVVNDQVVLETLARHGLSSFTGPNLPSDATFGTSLWQNNLSRIDDDVEAASAPDRFPREPDDDDGMVSKDTRTKSDRTKRRNRRHYPASWGFNVNQTTVRKRRLIMFDGTERLHTDEMTVARENEVHVEFSKGNSYVTDLDLRTLNQVAEIDAMREVGTTGAVGDDSHVLGQLEPGELTWLNSDGYDWSTIQAVSFT</sequence>
<accession>A0A428NJD6</accession>
<protein>
    <recommendedName>
        <fullName evidence="2">C2H2-type domain-containing protein</fullName>
    </recommendedName>
</protein>
<feature type="region of interest" description="Disordered" evidence="1">
    <location>
        <begin position="212"/>
        <end position="246"/>
    </location>
</feature>
<dbReference type="InterPro" id="IPR013087">
    <property type="entry name" value="Znf_C2H2_type"/>
</dbReference>
<name>A0A428NJD6_9HYPO</name>
<dbReference type="SUPFAM" id="SSF57667">
    <property type="entry name" value="beta-beta-alpha zinc fingers"/>
    <property type="match status" value="1"/>
</dbReference>
<proteinExistence type="predicted"/>
<feature type="compositionally biased region" description="Basic and acidic residues" evidence="1">
    <location>
        <begin position="229"/>
        <end position="239"/>
    </location>
</feature>
<dbReference type="Proteomes" id="UP000288168">
    <property type="component" value="Unassembled WGS sequence"/>
</dbReference>
<dbReference type="EMBL" id="NKCI01000456">
    <property type="protein sequence ID" value="RSL40918.1"/>
    <property type="molecule type" value="Genomic_DNA"/>
</dbReference>
<dbReference type="Gene3D" id="3.30.160.60">
    <property type="entry name" value="Classic Zinc Finger"/>
    <property type="match status" value="1"/>
</dbReference>
<evidence type="ECO:0000256" key="1">
    <source>
        <dbReference type="SAM" id="MobiDB-lite"/>
    </source>
</evidence>
<gene>
    <name evidence="3" type="ORF">CEP54_015974</name>
</gene>